<dbReference type="PROSITE" id="PS51186">
    <property type="entry name" value="GNAT"/>
    <property type="match status" value="1"/>
</dbReference>
<dbReference type="HAMAP" id="MF_00605">
    <property type="entry name" value="TrmD"/>
    <property type="match status" value="1"/>
</dbReference>
<dbReference type="GO" id="GO:0016747">
    <property type="term" value="F:acyltransferase activity, transferring groups other than amino-acyl groups"/>
    <property type="evidence" value="ECO:0007669"/>
    <property type="project" value="InterPro"/>
</dbReference>
<evidence type="ECO:0000256" key="6">
    <source>
        <dbReference type="ARBA" id="ARBA00014679"/>
    </source>
</evidence>
<evidence type="ECO:0000313" key="18">
    <source>
        <dbReference type="Proteomes" id="UP000002941"/>
    </source>
</evidence>
<dbReference type="CDD" id="cd18080">
    <property type="entry name" value="TrmD-like"/>
    <property type="match status" value="1"/>
</dbReference>
<evidence type="ECO:0000259" key="16">
    <source>
        <dbReference type="PROSITE" id="PS51186"/>
    </source>
</evidence>
<proteinExistence type="inferred from homology"/>
<comment type="subcellular location">
    <subcellularLocation>
        <location evidence="2 15">Cytoplasm</location>
    </subcellularLocation>
</comment>
<evidence type="ECO:0000256" key="9">
    <source>
        <dbReference type="ARBA" id="ARBA00022679"/>
    </source>
</evidence>
<feature type="binding site" evidence="15">
    <location>
        <begin position="154"/>
        <end position="159"/>
    </location>
    <ligand>
        <name>S-adenosyl-L-methionine</name>
        <dbReference type="ChEBI" id="CHEBI:59789"/>
    </ligand>
</feature>
<sequence>MSQAPAAPPSGPLRLDVVTIFPDYLRALNLSLVGKAADTGLIDLHVHDLREWTHDRHRTVDDTPLGGGAGMVMKPDVWGEALDAVLAPPAGAPAQSRRVLVIPAPSGDTFTQRTAEDLARADQVVFACGRYEGIDARVAEHYRSAGVEVRELSIGDYVLSGGEAATLVMIEAVARLRPGVLGNPASVVEESHSEAGLLEYPVHTRPVAWRGLDLAVSAPHLLSGDHARIARARRDQSIARTVARRPDMIERLHPETLDTADRTALAHHGWVVPTGAQGPVQLVIRPALAEDAEDLAALAARTFPDACPPFVPREQIAVHIASTFTPERFAAWQADPRVVLTVAELPDGLTPSRLTESADPADAVAPGKLVGYSAVIIERPDSGGEFVDGLDPRPDTVEIPARADGSAGIVAELSKAYVDARLRSSGVAAVLLDEAIRDAAAMGATALWLGTHERNRRAQKAYKRRGFRTVGSRIYDVGGQACRDVVMSLNPQEVHDEH</sequence>
<dbReference type="SUPFAM" id="SSF55729">
    <property type="entry name" value="Acyl-CoA N-acyltransferases (Nat)"/>
    <property type="match status" value="1"/>
</dbReference>
<dbReference type="Gene3D" id="1.10.1270.20">
    <property type="entry name" value="tRNA(m1g37)methyltransferase, domain 2"/>
    <property type="match status" value="1"/>
</dbReference>
<dbReference type="GO" id="GO:0052906">
    <property type="term" value="F:tRNA (guanine(37)-N1)-methyltransferase activity"/>
    <property type="evidence" value="ECO:0007669"/>
    <property type="project" value="UniProtKB-UniRule"/>
</dbReference>
<comment type="catalytic activity">
    <reaction evidence="14 15">
        <text>guanosine(37) in tRNA + S-adenosyl-L-methionine = N(1)-methylguanosine(37) in tRNA + S-adenosyl-L-homocysteine + H(+)</text>
        <dbReference type="Rhea" id="RHEA:36899"/>
        <dbReference type="Rhea" id="RHEA-COMP:10145"/>
        <dbReference type="Rhea" id="RHEA-COMP:10147"/>
        <dbReference type="ChEBI" id="CHEBI:15378"/>
        <dbReference type="ChEBI" id="CHEBI:57856"/>
        <dbReference type="ChEBI" id="CHEBI:59789"/>
        <dbReference type="ChEBI" id="CHEBI:73542"/>
        <dbReference type="ChEBI" id="CHEBI:74269"/>
        <dbReference type="EC" id="2.1.1.228"/>
    </reaction>
</comment>
<dbReference type="Pfam" id="PF00583">
    <property type="entry name" value="Acetyltransf_1"/>
    <property type="match status" value="1"/>
</dbReference>
<keyword evidence="8 15" id="KW-0489">Methyltransferase</keyword>
<evidence type="ECO:0000256" key="1">
    <source>
        <dbReference type="ARBA" id="ARBA00002634"/>
    </source>
</evidence>
<organism evidence="17 18">
    <name type="scientific">Actinomyces massiliensis F0489</name>
    <dbReference type="NCBI Taxonomy" id="1125718"/>
    <lineage>
        <taxon>Bacteria</taxon>
        <taxon>Bacillati</taxon>
        <taxon>Actinomycetota</taxon>
        <taxon>Actinomycetes</taxon>
        <taxon>Actinomycetales</taxon>
        <taxon>Actinomycetaceae</taxon>
        <taxon>Actinomyces</taxon>
    </lineage>
</organism>
<name>J0XDG8_9ACTO</name>
<dbReference type="InterPro" id="IPR029028">
    <property type="entry name" value="Alpha/beta_knot_MTases"/>
</dbReference>
<evidence type="ECO:0000256" key="3">
    <source>
        <dbReference type="ARBA" id="ARBA00007630"/>
    </source>
</evidence>
<keyword evidence="11 15" id="KW-0819">tRNA processing</keyword>
<evidence type="ECO:0000256" key="12">
    <source>
        <dbReference type="ARBA" id="ARBA00029736"/>
    </source>
</evidence>
<keyword evidence="9 15" id="KW-0808">Transferase</keyword>
<evidence type="ECO:0000256" key="13">
    <source>
        <dbReference type="ARBA" id="ARBA00033392"/>
    </source>
</evidence>
<comment type="function">
    <text evidence="1 15">Specifically methylates guanosine-37 in various tRNAs.</text>
</comment>
<comment type="subunit">
    <text evidence="4 15">Homodimer.</text>
</comment>
<keyword evidence="10 15" id="KW-0949">S-adenosyl-L-methionine</keyword>
<dbReference type="OrthoDB" id="9807416at2"/>
<dbReference type="AlphaFoldDB" id="J0XDG8"/>
<dbReference type="InterPro" id="IPR016181">
    <property type="entry name" value="Acyl_CoA_acyltransferase"/>
</dbReference>
<dbReference type="Gene3D" id="3.40.1280.10">
    <property type="match status" value="1"/>
</dbReference>
<dbReference type="CDD" id="cd04301">
    <property type="entry name" value="NAT_SF"/>
    <property type="match status" value="1"/>
</dbReference>
<dbReference type="EC" id="2.1.1.228" evidence="5 15"/>
<evidence type="ECO:0000256" key="10">
    <source>
        <dbReference type="ARBA" id="ARBA00022691"/>
    </source>
</evidence>
<dbReference type="PATRIC" id="fig|1125718.3.peg.675"/>
<dbReference type="Proteomes" id="UP000002941">
    <property type="component" value="Unassembled WGS sequence"/>
</dbReference>
<dbReference type="SUPFAM" id="SSF75217">
    <property type="entry name" value="alpha/beta knot"/>
    <property type="match status" value="1"/>
</dbReference>
<feature type="binding site" evidence="15">
    <location>
        <position position="129"/>
    </location>
    <ligand>
        <name>S-adenosyl-L-methionine</name>
        <dbReference type="ChEBI" id="CHEBI:59789"/>
    </ligand>
</feature>
<dbReference type="InterPro" id="IPR029026">
    <property type="entry name" value="tRNA_m1G_MTases_N"/>
</dbReference>
<dbReference type="PANTHER" id="PTHR46417">
    <property type="entry name" value="TRNA (GUANINE-N(1)-)-METHYLTRANSFERASE"/>
    <property type="match status" value="1"/>
</dbReference>
<dbReference type="NCBIfam" id="TIGR00088">
    <property type="entry name" value="trmD"/>
    <property type="match status" value="1"/>
</dbReference>
<dbReference type="GO" id="GO:0005829">
    <property type="term" value="C:cytosol"/>
    <property type="evidence" value="ECO:0007669"/>
    <property type="project" value="TreeGrafter"/>
</dbReference>
<dbReference type="Pfam" id="PF01746">
    <property type="entry name" value="tRNA_m1G_MT"/>
    <property type="match status" value="1"/>
</dbReference>
<dbReference type="FunFam" id="3.40.1280.10:FF:000001">
    <property type="entry name" value="tRNA (guanine-N(1)-)-methyltransferase"/>
    <property type="match status" value="1"/>
</dbReference>
<comment type="similarity">
    <text evidence="3 15">Belongs to the RNA methyltransferase TrmD family.</text>
</comment>
<dbReference type="Gene3D" id="3.40.630.30">
    <property type="match status" value="1"/>
</dbReference>
<evidence type="ECO:0000256" key="5">
    <source>
        <dbReference type="ARBA" id="ARBA00012807"/>
    </source>
</evidence>
<evidence type="ECO:0000313" key="17">
    <source>
        <dbReference type="EMBL" id="EJF46756.1"/>
    </source>
</evidence>
<reference evidence="17 18" key="1">
    <citation type="submission" date="2012-05" db="EMBL/GenBank/DDBJ databases">
        <authorList>
            <person name="Harkins D.M."/>
            <person name="Madupu R."/>
            <person name="Durkin A.S."/>
            <person name="Torralba M."/>
            <person name="Methe B."/>
            <person name="Sutton G.G."/>
            <person name="Nelson K.E."/>
        </authorList>
    </citation>
    <scope>NUCLEOTIDE SEQUENCE [LARGE SCALE GENOMIC DNA]</scope>
    <source>
        <strain evidence="17 18">F0489</strain>
    </source>
</reference>
<evidence type="ECO:0000256" key="2">
    <source>
        <dbReference type="ARBA" id="ARBA00004496"/>
    </source>
</evidence>
<protein>
    <recommendedName>
        <fullName evidence="6 15">tRNA (guanine-N(1)-)-methyltransferase</fullName>
        <ecNumber evidence="5 15">2.1.1.228</ecNumber>
    </recommendedName>
    <alternativeName>
        <fullName evidence="12 15">M1G-methyltransferase</fullName>
    </alternativeName>
    <alternativeName>
        <fullName evidence="13 15">tRNA [GM37] methyltransferase</fullName>
    </alternativeName>
</protein>
<dbReference type="EMBL" id="AKFT01000049">
    <property type="protein sequence ID" value="EJF46756.1"/>
    <property type="molecule type" value="Genomic_DNA"/>
</dbReference>
<dbReference type="NCBIfam" id="NF000648">
    <property type="entry name" value="PRK00026.1"/>
    <property type="match status" value="1"/>
</dbReference>
<feature type="domain" description="N-acetyltransferase" evidence="16">
    <location>
        <begin position="282"/>
        <end position="492"/>
    </location>
</feature>
<evidence type="ECO:0000256" key="14">
    <source>
        <dbReference type="ARBA" id="ARBA00047783"/>
    </source>
</evidence>
<gene>
    <name evidence="15 17" type="primary">trmD</name>
    <name evidence="17" type="ORF">HMPREF1318_2858</name>
</gene>
<dbReference type="InterPro" id="IPR000182">
    <property type="entry name" value="GNAT_dom"/>
</dbReference>
<keyword evidence="7 15" id="KW-0963">Cytoplasm</keyword>
<dbReference type="InterPro" id="IPR016009">
    <property type="entry name" value="tRNA_MeTrfase_TRMD/TRM10"/>
</dbReference>
<accession>J0XDG8</accession>
<dbReference type="PANTHER" id="PTHR46417:SF1">
    <property type="entry name" value="TRNA (GUANINE-N(1)-)-METHYLTRANSFERASE"/>
    <property type="match status" value="1"/>
</dbReference>
<dbReference type="InterPro" id="IPR002649">
    <property type="entry name" value="tRNA_m1G_MeTrfase_TrmD"/>
</dbReference>
<evidence type="ECO:0000256" key="11">
    <source>
        <dbReference type="ARBA" id="ARBA00022694"/>
    </source>
</evidence>
<comment type="caution">
    <text evidence="17">The sequence shown here is derived from an EMBL/GenBank/DDBJ whole genome shotgun (WGS) entry which is preliminary data.</text>
</comment>
<evidence type="ECO:0000256" key="15">
    <source>
        <dbReference type="HAMAP-Rule" id="MF_00605"/>
    </source>
</evidence>
<evidence type="ECO:0000256" key="8">
    <source>
        <dbReference type="ARBA" id="ARBA00022603"/>
    </source>
</evidence>
<keyword evidence="18" id="KW-1185">Reference proteome</keyword>
<evidence type="ECO:0000256" key="7">
    <source>
        <dbReference type="ARBA" id="ARBA00022490"/>
    </source>
</evidence>
<dbReference type="GO" id="GO:0002939">
    <property type="term" value="P:tRNA N1-guanine methylation"/>
    <property type="evidence" value="ECO:0007669"/>
    <property type="project" value="TreeGrafter"/>
</dbReference>
<evidence type="ECO:0000256" key="4">
    <source>
        <dbReference type="ARBA" id="ARBA00011738"/>
    </source>
</evidence>
<dbReference type="InterPro" id="IPR023148">
    <property type="entry name" value="tRNA_m1G_MeTrfase_C_sf"/>
</dbReference>
<dbReference type="eggNOG" id="COG0336">
    <property type="taxonomic scope" value="Bacteria"/>
</dbReference>